<dbReference type="RefSeq" id="WP_148689703.1">
    <property type="nucleotide sequence ID" value="NZ_LT671858.1"/>
</dbReference>
<evidence type="ECO:0000313" key="1">
    <source>
        <dbReference type="EMBL" id="SIM58032.1"/>
    </source>
</evidence>
<organism evidence="1 2">
    <name type="scientific">Cuniculiplasma divulgatum</name>
    <dbReference type="NCBI Taxonomy" id="1673428"/>
    <lineage>
        <taxon>Archaea</taxon>
        <taxon>Methanobacteriati</taxon>
        <taxon>Thermoplasmatota</taxon>
        <taxon>Thermoplasmata</taxon>
        <taxon>Thermoplasmatales</taxon>
        <taxon>Cuniculiplasmataceae</taxon>
        <taxon>Cuniculiplasma</taxon>
    </lineage>
</organism>
<dbReference type="GeneID" id="41588157"/>
<sequence length="191" mass="22138">MNQSIQGQIIQILKKDEQSISGIKKELDQVGLKLHRLTLAGYLSAMVDAETLKVKEIKPAKVYSLNQKGTVSLYRKIGKAIKDTYNENHGDICLSFLYYTFQRPIFIREFELCDIDLPRNYRKSFSTKKLNYIKSFQEAGIEIPENEMLIEPESTNNTQLLRIMRILLLSQNNLMLESTLIDMEQKTLEDI</sequence>
<dbReference type="Proteomes" id="UP000195607">
    <property type="component" value="Chromosome I"/>
</dbReference>
<name>A0A1N5UB83_9ARCH</name>
<reference evidence="1 2" key="1">
    <citation type="submission" date="2016-04" db="EMBL/GenBank/DDBJ databases">
        <authorList>
            <person name="Evans L.H."/>
            <person name="Alamgir A."/>
            <person name="Owens N."/>
            <person name="Weber N.D."/>
            <person name="Virtaneva K."/>
            <person name="Barbian K."/>
            <person name="Babar A."/>
            <person name="Rosenke K."/>
        </authorList>
    </citation>
    <scope>NUCLEOTIDE SEQUENCE [LARGE SCALE GENOMIC DNA]</scope>
    <source>
        <strain evidence="2">S5(T) (JCM 30642 \VKM B-2941)</strain>
    </source>
</reference>
<gene>
    <name evidence="1" type="ORF">CSP5_0883</name>
</gene>
<evidence type="ECO:0000313" key="2">
    <source>
        <dbReference type="Proteomes" id="UP000195607"/>
    </source>
</evidence>
<proteinExistence type="predicted"/>
<dbReference type="AlphaFoldDB" id="A0A1N5UB83"/>
<accession>A0A1N5UB83</accession>
<protein>
    <submittedName>
        <fullName evidence="1">Uncharacterized protein</fullName>
    </submittedName>
</protein>
<dbReference type="EMBL" id="LT671858">
    <property type="protein sequence ID" value="SIM58032.1"/>
    <property type="molecule type" value="Genomic_DNA"/>
</dbReference>